<proteinExistence type="predicted"/>
<dbReference type="PROSITE" id="PS50009">
    <property type="entry name" value="RASGEF_CAT"/>
    <property type="match status" value="1"/>
</dbReference>
<evidence type="ECO:0000313" key="9">
    <source>
        <dbReference type="EMBL" id="KAJ4472470.1"/>
    </source>
</evidence>
<organism evidence="9 10">
    <name type="scientific">Lentinula lateritia</name>
    <dbReference type="NCBI Taxonomy" id="40482"/>
    <lineage>
        <taxon>Eukaryota</taxon>
        <taxon>Fungi</taxon>
        <taxon>Dikarya</taxon>
        <taxon>Basidiomycota</taxon>
        <taxon>Agaricomycotina</taxon>
        <taxon>Agaricomycetes</taxon>
        <taxon>Agaricomycetidae</taxon>
        <taxon>Agaricales</taxon>
        <taxon>Marasmiineae</taxon>
        <taxon>Omphalotaceae</taxon>
        <taxon>Lentinula</taxon>
    </lineage>
</organism>
<dbReference type="GO" id="GO:0007265">
    <property type="term" value="P:Ras protein signal transduction"/>
    <property type="evidence" value="ECO:0007669"/>
    <property type="project" value="TreeGrafter"/>
</dbReference>
<dbReference type="AlphaFoldDB" id="A0A9W9A2X5"/>
<accession>A0A9W9A2X5</accession>
<dbReference type="InterPro" id="IPR023578">
    <property type="entry name" value="Ras_GEF_dom_sf"/>
</dbReference>
<dbReference type="InterPro" id="IPR000651">
    <property type="entry name" value="Ras-like_Gua-exchang_fac_N"/>
</dbReference>
<keyword evidence="2 3" id="KW-0344">Guanine-nucleotide releasing factor</keyword>
<dbReference type="Pfam" id="PF00018">
    <property type="entry name" value="SH3_1"/>
    <property type="match status" value="1"/>
</dbReference>
<dbReference type="SUPFAM" id="SSF50044">
    <property type="entry name" value="SH3-domain"/>
    <property type="match status" value="1"/>
</dbReference>
<dbReference type="SMART" id="SM00229">
    <property type="entry name" value="RasGEFN"/>
    <property type="match status" value="1"/>
</dbReference>
<feature type="compositionally biased region" description="Polar residues" evidence="5">
    <location>
        <begin position="265"/>
        <end position="275"/>
    </location>
</feature>
<dbReference type="CDD" id="cd06224">
    <property type="entry name" value="REM"/>
    <property type="match status" value="1"/>
</dbReference>
<dbReference type="InterPro" id="IPR036028">
    <property type="entry name" value="SH3-like_dom_sf"/>
</dbReference>
<dbReference type="Gene3D" id="2.30.30.40">
    <property type="entry name" value="SH3 Domains"/>
    <property type="match status" value="1"/>
</dbReference>
<name>A0A9W9A2X5_9AGAR</name>
<dbReference type="InterPro" id="IPR001895">
    <property type="entry name" value="RASGEF_cat_dom"/>
</dbReference>
<comment type="caution">
    <text evidence="9">The sequence shown here is derived from an EMBL/GenBank/DDBJ whole genome shotgun (WGS) entry which is preliminary data.</text>
</comment>
<dbReference type="GO" id="GO:0005886">
    <property type="term" value="C:plasma membrane"/>
    <property type="evidence" value="ECO:0007669"/>
    <property type="project" value="TreeGrafter"/>
</dbReference>
<dbReference type="SMART" id="SM00147">
    <property type="entry name" value="RasGEF"/>
    <property type="match status" value="1"/>
</dbReference>
<evidence type="ECO:0000256" key="3">
    <source>
        <dbReference type="PROSITE-ProRule" id="PRU00168"/>
    </source>
</evidence>
<feature type="region of interest" description="Disordered" evidence="5">
    <location>
        <begin position="480"/>
        <end position="506"/>
    </location>
</feature>
<dbReference type="InterPro" id="IPR008937">
    <property type="entry name" value="Ras-like_GEF"/>
</dbReference>
<dbReference type="SMART" id="SM00326">
    <property type="entry name" value="SH3"/>
    <property type="match status" value="1"/>
</dbReference>
<dbReference type="CDD" id="cd00174">
    <property type="entry name" value="SH3"/>
    <property type="match status" value="1"/>
</dbReference>
<keyword evidence="1 4" id="KW-0728">SH3 domain</keyword>
<dbReference type="Gene3D" id="1.10.840.10">
    <property type="entry name" value="Ras guanine-nucleotide exchange factors catalytic domain"/>
    <property type="match status" value="1"/>
</dbReference>
<evidence type="ECO:0000256" key="2">
    <source>
        <dbReference type="ARBA" id="ARBA00022658"/>
    </source>
</evidence>
<feature type="domain" description="Ras-GEF" evidence="7">
    <location>
        <begin position="509"/>
        <end position="760"/>
    </location>
</feature>
<feature type="compositionally biased region" description="Polar residues" evidence="5">
    <location>
        <begin position="248"/>
        <end position="257"/>
    </location>
</feature>
<evidence type="ECO:0000259" key="7">
    <source>
        <dbReference type="PROSITE" id="PS50009"/>
    </source>
</evidence>
<evidence type="ECO:0000259" key="6">
    <source>
        <dbReference type="PROSITE" id="PS50002"/>
    </source>
</evidence>
<protein>
    <submittedName>
        <fullName evidence="9">Ras guanine nucleotide exchange factor domain-containing protein</fullName>
    </submittedName>
</protein>
<dbReference type="GO" id="GO:0005085">
    <property type="term" value="F:guanyl-nucleotide exchange factor activity"/>
    <property type="evidence" value="ECO:0007669"/>
    <property type="project" value="UniProtKB-KW"/>
</dbReference>
<dbReference type="EMBL" id="JANVFS010000027">
    <property type="protein sequence ID" value="KAJ4472470.1"/>
    <property type="molecule type" value="Genomic_DNA"/>
</dbReference>
<evidence type="ECO:0000256" key="1">
    <source>
        <dbReference type="ARBA" id="ARBA00022443"/>
    </source>
</evidence>
<evidence type="ECO:0000313" key="10">
    <source>
        <dbReference type="Proteomes" id="UP001150238"/>
    </source>
</evidence>
<feature type="region of interest" description="Disordered" evidence="5">
    <location>
        <begin position="69"/>
        <end position="95"/>
    </location>
</feature>
<dbReference type="PROSITE" id="PS50212">
    <property type="entry name" value="RASGEF_NTER"/>
    <property type="match status" value="1"/>
</dbReference>
<feature type="region of interest" description="Disordered" evidence="5">
    <location>
        <begin position="211"/>
        <end position="304"/>
    </location>
</feature>
<reference evidence="9" key="2">
    <citation type="journal article" date="2023" name="Proc. Natl. Acad. Sci. U.S.A.">
        <title>A global phylogenomic analysis of the shiitake genus Lentinula.</title>
        <authorList>
            <person name="Sierra-Patev S."/>
            <person name="Min B."/>
            <person name="Naranjo-Ortiz M."/>
            <person name="Looney B."/>
            <person name="Konkel Z."/>
            <person name="Slot J.C."/>
            <person name="Sakamoto Y."/>
            <person name="Steenwyk J.L."/>
            <person name="Rokas A."/>
            <person name="Carro J."/>
            <person name="Camarero S."/>
            <person name="Ferreira P."/>
            <person name="Molpeceres G."/>
            <person name="Ruiz-Duenas F.J."/>
            <person name="Serrano A."/>
            <person name="Henrissat B."/>
            <person name="Drula E."/>
            <person name="Hughes K.W."/>
            <person name="Mata J.L."/>
            <person name="Ishikawa N.K."/>
            <person name="Vargas-Isla R."/>
            <person name="Ushijima S."/>
            <person name="Smith C.A."/>
            <person name="Donoghue J."/>
            <person name="Ahrendt S."/>
            <person name="Andreopoulos W."/>
            <person name="He G."/>
            <person name="LaButti K."/>
            <person name="Lipzen A."/>
            <person name="Ng V."/>
            <person name="Riley R."/>
            <person name="Sandor L."/>
            <person name="Barry K."/>
            <person name="Martinez A.T."/>
            <person name="Xiao Y."/>
            <person name="Gibbons J.G."/>
            <person name="Terashima K."/>
            <person name="Grigoriev I.V."/>
            <person name="Hibbett D."/>
        </authorList>
    </citation>
    <scope>NUCLEOTIDE SEQUENCE</scope>
    <source>
        <strain evidence="9">Sp2 HRB7682 ss15</strain>
    </source>
</reference>
<feature type="domain" description="N-terminal Ras-GEF" evidence="8">
    <location>
        <begin position="341"/>
        <end position="480"/>
    </location>
</feature>
<dbReference type="Pfam" id="PF00618">
    <property type="entry name" value="RasGEF_N"/>
    <property type="match status" value="1"/>
</dbReference>
<evidence type="ECO:0000259" key="8">
    <source>
        <dbReference type="PROSITE" id="PS50212"/>
    </source>
</evidence>
<sequence>MMVVMKKPNKHFVLSGLHESTSRILQPSKLYSLLTVVSMSVATASHSQTIRQSLHLSIEPPLYFSSPTQFSPDSPYTSSSSARPSSGTAGTSPLSSGSDSIIYSVLCMHDFLSDDPTHLSFSRNEILDIFKQEESGWWAAMRRGGDTIGWIPQAFVRPLEEEMAERLLNVREELRIYEYEAEQLYVSAPISQIPYEEPVIFPTLFPPDSLEASVSQNISDPRRGRPYPPPSPATPMPQPPLSTLLPKFTTNKSITTPKEQEPFISPQNRTPSSATRRPLPPLVTLSEDSVRNDPSVSPDTKRRDEKIKKLTGCDDALAFVSAVNPPWYLKPRHANEIHTDAEGKLIFGTRIALVERLVWDIIPSAVLRMNTQDNYRRMFLTTFRTFMTPDDLFDMLVDIYRMSYPEILTESEFDEWRDRCLQPTQRQILTVFSMWLKEYRLLEEEPDISRRLNDFLKLITSPSPLAATAQEIIESITRLTFETDPPATSSPTDRRKKHKPVKNDLPSFQPSDVAEQLTLYEFKLYSKITPQDCIAQATHGTKTSGGCTRSREALSTFCATHDKIAAWVTDTVLSSHLVSRRADTVDFWIKVAEKCRNLNNFASMSAIINALSSTVIHRLDRTWWHVGRKNTFETLLKCNEPSGGFSAYRQLHLHAMESPCVPFIGMYLTELVHIKDLYSDGAGRVSVLQRQRWYDVVMIMLRSQARPYNITENETMKFIQSNLRGWTTTKDWQAKFWSKSQEVRRLERDNADIRKGLEQAGF</sequence>
<dbReference type="Pfam" id="PF00617">
    <property type="entry name" value="RasGEF"/>
    <property type="match status" value="1"/>
</dbReference>
<dbReference type="InterPro" id="IPR036964">
    <property type="entry name" value="RASGEF_cat_dom_sf"/>
</dbReference>
<evidence type="ECO:0000256" key="4">
    <source>
        <dbReference type="PROSITE-ProRule" id="PRU00192"/>
    </source>
</evidence>
<gene>
    <name evidence="9" type="ORF">C8J55DRAFT_520166</name>
</gene>
<reference evidence="9" key="1">
    <citation type="submission" date="2022-08" db="EMBL/GenBank/DDBJ databases">
        <authorList>
            <consortium name="DOE Joint Genome Institute"/>
            <person name="Min B."/>
            <person name="Riley R."/>
            <person name="Sierra-Patev S."/>
            <person name="Naranjo-Ortiz M."/>
            <person name="Looney B."/>
            <person name="Konkel Z."/>
            <person name="Slot J.C."/>
            <person name="Sakamoto Y."/>
            <person name="Steenwyk J.L."/>
            <person name="Rokas A."/>
            <person name="Carro J."/>
            <person name="Camarero S."/>
            <person name="Ferreira P."/>
            <person name="Molpeceres G."/>
            <person name="Ruiz-Duenas F.J."/>
            <person name="Serrano A."/>
            <person name="Henrissat B."/>
            <person name="Drula E."/>
            <person name="Hughes K.W."/>
            <person name="Mata J.L."/>
            <person name="Ishikawa N.K."/>
            <person name="Vargas-Isla R."/>
            <person name="Ushijima S."/>
            <person name="Smith C.A."/>
            <person name="Ahrendt S."/>
            <person name="Andreopoulos W."/>
            <person name="He G."/>
            <person name="Labutti K."/>
            <person name="Lipzen A."/>
            <person name="Ng V."/>
            <person name="Sandor L."/>
            <person name="Barry K."/>
            <person name="Martinez A.T."/>
            <person name="Xiao Y."/>
            <person name="Gibbons J.G."/>
            <person name="Terashima K."/>
            <person name="Hibbett D.S."/>
            <person name="Grigoriev I.V."/>
        </authorList>
    </citation>
    <scope>NUCLEOTIDE SEQUENCE</scope>
    <source>
        <strain evidence="9">Sp2 HRB7682 ss15</strain>
    </source>
</reference>
<dbReference type="PROSITE" id="PS50002">
    <property type="entry name" value="SH3"/>
    <property type="match status" value="1"/>
</dbReference>
<dbReference type="Proteomes" id="UP001150238">
    <property type="component" value="Unassembled WGS sequence"/>
</dbReference>
<dbReference type="Gene3D" id="1.20.870.10">
    <property type="entry name" value="Son of sevenless (SoS) protein Chain: S domain 1"/>
    <property type="match status" value="1"/>
</dbReference>
<dbReference type="InterPro" id="IPR001452">
    <property type="entry name" value="SH3_domain"/>
</dbReference>
<feature type="compositionally biased region" description="Pro residues" evidence="5">
    <location>
        <begin position="226"/>
        <end position="240"/>
    </location>
</feature>
<dbReference type="SUPFAM" id="SSF48366">
    <property type="entry name" value="Ras GEF"/>
    <property type="match status" value="1"/>
</dbReference>
<feature type="domain" description="SH3" evidence="6">
    <location>
        <begin position="100"/>
        <end position="161"/>
    </location>
</feature>
<dbReference type="PANTHER" id="PTHR23113:SF368">
    <property type="entry name" value="CELL DIVISION CONTROL PROTEIN 25"/>
    <property type="match status" value="1"/>
</dbReference>
<evidence type="ECO:0000256" key="5">
    <source>
        <dbReference type="SAM" id="MobiDB-lite"/>
    </source>
</evidence>
<dbReference type="PANTHER" id="PTHR23113">
    <property type="entry name" value="GUANINE NUCLEOTIDE EXCHANGE FACTOR"/>
    <property type="match status" value="1"/>
</dbReference>
<feature type="compositionally biased region" description="Low complexity" evidence="5">
    <location>
        <begin position="71"/>
        <end position="92"/>
    </location>
</feature>